<dbReference type="PANTHER" id="PTHR36838">
    <property type="entry name" value="AUXIN EFFLUX CARRIER FAMILY PROTEIN"/>
    <property type="match status" value="1"/>
</dbReference>
<dbReference type="EMBL" id="AP018786">
    <property type="protein sequence ID" value="BBF22703.1"/>
    <property type="molecule type" value="Genomic_DNA"/>
</dbReference>
<proteinExistence type="predicted"/>
<dbReference type="RefSeq" id="WP_120176384.1">
    <property type="nucleotide sequence ID" value="NZ_AP018786.1"/>
</dbReference>
<organism evidence="3 4">
    <name type="scientific">Sutterella megalosphaeroides</name>
    <dbReference type="NCBI Taxonomy" id="2494234"/>
    <lineage>
        <taxon>Bacteria</taxon>
        <taxon>Pseudomonadati</taxon>
        <taxon>Pseudomonadota</taxon>
        <taxon>Betaproteobacteria</taxon>
        <taxon>Burkholderiales</taxon>
        <taxon>Sutterellaceae</taxon>
        <taxon>Sutterella</taxon>
    </lineage>
</organism>
<dbReference type="KEGG" id="sutt:SUTMEG_05940"/>
<protein>
    <submittedName>
        <fullName evidence="3">Permease</fullName>
    </submittedName>
</protein>
<evidence type="ECO:0000313" key="4">
    <source>
        <dbReference type="Proteomes" id="UP000271003"/>
    </source>
</evidence>
<feature type="transmembrane region" description="Helical" evidence="2">
    <location>
        <begin position="6"/>
        <end position="22"/>
    </location>
</feature>
<feature type="transmembrane region" description="Helical" evidence="2">
    <location>
        <begin position="279"/>
        <end position="303"/>
    </location>
</feature>
<accession>A0A2Z6I8D2</accession>
<dbReference type="OrthoDB" id="3238334at2"/>
<sequence length="304" mass="32172">MDTGTAKVLSLALFIFLGYLLRRLEILRAEAFHAVSGLVLCVTLPCVVITGLNGVAVTGDMVWVALLGFLSNLLFLGIATLFARKAPDEDTRAFDRLNLSGFSIGPFAIPYIQAFYPGAGFLTTIVFDIGNSVMSAGGTYAVVAGAKEKTTAWGAVKNVGGKLLRSGPTLSYMLMLVLSFASIRLPDAVTTCTSVAASANTFLCMIMVGESINISMPPGTMKRLLKLLGERFVMQAALAAAFYFLLPFDLEVRRALALVAFSPVPAMNLIYTAKMEGDLALAANLSSMSVGVAIVMMSVLAAVL</sequence>
<keyword evidence="2" id="KW-1133">Transmembrane helix</keyword>
<reference evidence="3 4" key="1">
    <citation type="journal article" date="2018" name="Int. J. Syst. Evol. Microbiol.">
        <title>Mesosutterella multiformis gen. nov., sp. nov., a member of the family Sutterellaceae and Sutterella megalosphaeroides sp. nov., isolated from human faeces.</title>
        <authorList>
            <person name="Sakamoto M."/>
            <person name="Ikeyama N."/>
            <person name="Kunihiro T."/>
            <person name="Iino T."/>
            <person name="Yuki M."/>
            <person name="Ohkuma M."/>
        </authorList>
    </citation>
    <scope>NUCLEOTIDE SEQUENCE [LARGE SCALE GENOMIC DNA]</scope>
    <source>
        <strain evidence="3 4">6FBBBH3</strain>
    </source>
</reference>
<feature type="transmembrane region" description="Helical" evidence="2">
    <location>
        <begin position="228"/>
        <end position="246"/>
    </location>
</feature>
<feature type="transmembrane region" description="Helical" evidence="2">
    <location>
        <begin position="252"/>
        <end position="272"/>
    </location>
</feature>
<evidence type="ECO:0000313" key="3">
    <source>
        <dbReference type="EMBL" id="BBF22703.1"/>
    </source>
</evidence>
<keyword evidence="1" id="KW-0813">Transport</keyword>
<gene>
    <name evidence="3" type="ORF">SUTMEG_05940</name>
</gene>
<feature type="transmembrane region" description="Helical" evidence="2">
    <location>
        <begin position="34"/>
        <end position="56"/>
    </location>
</feature>
<feature type="transmembrane region" description="Helical" evidence="2">
    <location>
        <begin position="163"/>
        <end position="182"/>
    </location>
</feature>
<feature type="transmembrane region" description="Helical" evidence="2">
    <location>
        <begin position="62"/>
        <end position="83"/>
    </location>
</feature>
<feature type="transmembrane region" description="Helical" evidence="2">
    <location>
        <begin position="188"/>
        <end position="208"/>
    </location>
</feature>
<evidence type="ECO:0000256" key="2">
    <source>
        <dbReference type="SAM" id="Phobius"/>
    </source>
</evidence>
<dbReference type="Proteomes" id="UP000271003">
    <property type="component" value="Chromosome"/>
</dbReference>
<keyword evidence="2" id="KW-0812">Transmembrane</keyword>
<evidence type="ECO:0000256" key="1">
    <source>
        <dbReference type="ARBA" id="ARBA00022448"/>
    </source>
</evidence>
<keyword evidence="4" id="KW-1185">Reference proteome</keyword>
<dbReference type="AlphaFoldDB" id="A0A2Z6I8D2"/>
<name>A0A2Z6I8D2_9BURK</name>
<keyword evidence="2" id="KW-0472">Membrane</keyword>
<dbReference type="PANTHER" id="PTHR36838:SF3">
    <property type="entry name" value="TRANSPORTER AUXIN EFFLUX CARRIER EC FAMILY"/>
    <property type="match status" value="1"/>
</dbReference>